<dbReference type="Pfam" id="PF04138">
    <property type="entry name" value="GtrA_DPMS_TM"/>
    <property type="match status" value="1"/>
</dbReference>
<dbReference type="InterPro" id="IPR051401">
    <property type="entry name" value="GtrA_CellWall_Glycosyl"/>
</dbReference>
<evidence type="ECO:0000256" key="6">
    <source>
        <dbReference type="SAM" id="Phobius"/>
    </source>
</evidence>
<evidence type="ECO:0000256" key="1">
    <source>
        <dbReference type="ARBA" id="ARBA00004141"/>
    </source>
</evidence>
<keyword evidence="3 6" id="KW-0812">Transmembrane</keyword>
<feature type="transmembrane region" description="Helical" evidence="6">
    <location>
        <begin position="41"/>
        <end position="59"/>
    </location>
</feature>
<dbReference type="GO" id="GO:0005886">
    <property type="term" value="C:plasma membrane"/>
    <property type="evidence" value="ECO:0007669"/>
    <property type="project" value="TreeGrafter"/>
</dbReference>
<dbReference type="GO" id="GO:0000271">
    <property type="term" value="P:polysaccharide biosynthetic process"/>
    <property type="evidence" value="ECO:0007669"/>
    <property type="project" value="InterPro"/>
</dbReference>
<feature type="transmembrane region" description="Helical" evidence="6">
    <location>
        <begin position="109"/>
        <end position="128"/>
    </location>
</feature>
<dbReference type="AlphaFoldDB" id="A0AAU8CP23"/>
<comment type="similarity">
    <text evidence="2">Belongs to the GtrA family.</text>
</comment>
<proteinExistence type="inferred from homology"/>
<evidence type="ECO:0000256" key="3">
    <source>
        <dbReference type="ARBA" id="ARBA00022692"/>
    </source>
</evidence>
<gene>
    <name evidence="8" type="ORF">ABVK50_25625</name>
</gene>
<keyword evidence="5 6" id="KW-0472">Membrane</keyword>
<accession>A0AAU8CP23</accession>
<dbReference type="PANTHER" id="PTHR38459">
    <property type="entry name" value="PROPHAGE BACTOPRENOL-LINKED GLUCOSE TRANSLOCASE HOMOLOG"/>
    <property type="match status" value="1"/>
</dbReference>
<dbReference type="EMBL" id="CP159253">
    <property type="protein sequence ID" value="XCG48569.1"/>
    <property type="molecule type" value="Genomic_DNA"/>
</dbReference>
<organism evidence="8">
    <name type="scientific">Mesorhizobium sp. WSM2240</name>
    <dbReference type="NCBI Taxonomy" id="3228851"/>
    <lineage>
        <taxon>Bacteria</taxon>
        <taxon>Pseudomonadati</taxon>
        <taxon>Pseudomonadota</taxon>
        <taxon>Alphaproteobacteria</taxon>
        <taxon>Hyphomicrobiales</taxon>
        <taxon>Phyllobacteriaceae</taxon>
        <taxon>Mesorhizobium</taxon>
    </lineage>
</organism>
<dbReference type="RefSeq" id="WP_353643899.1">
    <property type="nucleotide sequence ID" value="NZ_CP159253.1"/>
</dbReference>
<reference evidence="8" key="1">
    <citation type="submission" date="2024-06" db="EMBL/GenBank/DDBJ databases">
        <title>Mesorhizobium karijinii sp. nov., a symbiont of the iconic Swainsona formosa from arid Australia.</title>
        <authorList>
            <person name="Hill Y.J."/>
            <person name="Watkin E.L.J."/>
            <person name="O'Hara G.W."/>
            <person name="Terpolilli J."/>
            <person name="Tye M.L."/>
            <person name="Kohlmeier M.G."/>
        </authorList>
    </citation>
    <scope>NUCLEOTIDE SEQUENCE</scope>
    <source>
        <strain evidence="8">WSM2240</strain>
    </source>
</reference>
<evidence type="ECO:0000256" key="4">
    <source>
        <dbReference type="ARBA" id="ARBA00022989"/>
    </source>
</evidence>
<feature type="domain" description="GtrA/DPMS transmembrane" evidence="7">
    <location>
        <begin position="15"/>
        <end position="128"/>
    </location>
</feature>
<dbReference type="InterPro" id="IPR007267">
    <property type="entry name" value="GtrA_DPMS_TM"/>
</dbReference>
<evidence type="ECO:0000313" key="8">
    <source>
        <dbReference type="EMBL" id="XCG48569.1"/>
    </source>
</evidence>
<dbReference type="PANTHER" id="PTHR38459:SF1">
    <property type="entry name" value="PROPHAGE BACTOPRENOL-LINKED GLUCOSE TRANSLOCASE HOMOLOG"/>
    <property type="match status" value="1"/>
</dbReference>
<feature type="transmembrane region" description="Helical" evidence="6">
    <location>
        <begin position="12"/>
        <end position="35"/>
    </location>
</feature>
<name>A0AAU8CP23_9HYPH</name>
<evidence type="ECO:0000256" key="5">
    <source>
        <dbReference type="ARBA" id="ARBA00023136"/>
    </source>
</evidence>
<protein>
    <submittedName>
        <fullName evidence="8">GtrA family protein</fullName>
    </submittedName>
</protein>
<comment type="subcellular location">
    <subcellularLocation>
        <location evidence="1">Membrane</location>
        <topology evidence="1">Multi-pass membrane protein</topology>
    </subcellularLocation>
</comment>
<keyword evidence="4 6" id="KW-1133">Transmembrane helix</keyword>
<feature type="transmembrane region" description="Helical" evidence="6">
    <location>
        <begin position="79"/>
        <end position="103"/>
    </location>
</feature>
<evidence type="ECO:0000256" key="2">
    <source>
        <dbReference type="ARBA" id="ARBA00009399"/>
    </source>
</evidence>
<evidence type="ECO:0000259" key="7">
    <source>
        <dbReference type="Pfam" id="PF04138"/>
    </source>
</evidence>
<sequence>MSFRLRAALGAQPVRFAVVGIGAAALMVVLSYLLVTIGMPPFAGSVLAYSAAFTVAYTAQRVWTFGARHRHGHALPRYFVIQVGCALMSGVLAHVLVTGFGFAPFAMSLVITTASSIASYLLSSRWAFAAPAQRR</sequence>